<accession>A0A2S8SNM4</accession>
<evidence type="ECO:0000313" key="1">
    <source>
        <dbReference type="EMBL" id="PQV62390.1"/>
    </source>
</evidence>
<proteinExistence type="predicted"/>
<gene>
    <name evidence="1" type="ORF">B1R32_1424</name>
</gene>
<sequence>MKVLSNLVGTLLAALGNVDIFGRSKQRPYKIGVYGLPPVKWTIS</sequence>
<dbReference type="Proteomes" id="UP000237684">
    <property type="component" value="Unassembled WGS sequence"/>
</dbReference>
<comment type="caution">
    <text evidence="1">The sequence shown here is derived from an EMBL/GenBank/DDBJ whole genome shotgun (WGS) entry which is preliminary data.</text>
</comment>
<protein>
    <submittedName>
        <fullName evidence="1">Uncharacterized protein</fullName>
    </submittedName>
</protein>
<evidence type="ECO:0000313" key="2">
    <source>
        <dbReference type="Proteomes" id="UP000237684"/>
    </source>
</evidence>
<name>A0A2S8SNM4_9BACT</name>
<keyword evidence="2" id="KW-1185">Reference proteome</keyword>
<organism evidence="1 2">
    <name type="scientific">Abditibacterium utsteinense</name>
    <dbReference type="NCBI Taxonomy" id="1960156"/>
    <lineage>
        <taxon>Bacteria</taxon>
        <taxon>Pseudomonadati</taxon>
        <taxon>Abditibacteriota</taxon>
        <taxon>Abditibacteriia</taxon>
        <taxon>Abditibacteriales</taxon>
        <taxon>Abditibacteriaceae</taxon>
        <taxon>Abditibacterium</taxon>
    </lineage>
</organism>
<dbReference type="AlphaFoldDB" id="A0A2S8SNM4"/>
<dbReference type="InParanoid" id="A0A2S8SNM4"/>
<reference evidence="1 2" key="1">
    <citation type="journal article" date="2018" name="Syst. Appl. Microbiol.">
        <title>Abditibacterium utsteinense sp. nov., the first cultivated member of candidate phylum FBP, isolated from ice-free Antarctic soil samples.</title>
        <authorList>
            <person name="Tahon G."/>
            <person name="Tytgat B."/>
            <person name="Lebbe L."/>
            <person name="Carlier A."/>
            <person name="Willems A."/>
        </authorList>
    </citation>
    <scope>NUCLEOTIDE SEQUENCE [LARGE SCALE GENOMIC DNA]</scope>
    <source>
        <strain evidence="1 2">LMG 29911</strain>
    </source>
</reference>
<dbReference type="EMBL" id="NIGF01000042">
    <property type="protein sequence ID" value="PQV62390.1"/>
    <property type="molecule type" value="Genomic_DNA"/>
</dbReference>